<dbReference type="GO" id="GO:0016787">
    <property type="term" value="F:hydrolase activity"/>
    <property type="evidence" value="ECO:0007669"/>
    <property type="project" value="UniProtKB-KW"/>
</dbReference>
<keyword evidence="1" id="KW-0547">Nucleotide-binding</keyword>
<dbReference type="PANTHER" id="PTHR34698:SF2">
    <property type="entry name" value="5-OXOPROLINASE SUBUNIT B"/>
    <property type="match status" value="1"/>
</dbReference>
<dbReference type="Gene3D" id="3.30.1360.40">
    <property type="match status" value="1"/>
</dbReference>
<evidence type="ECO:0000256" key="2">
    <source>
        <dbReference type="ARBA" id="ARBA00022801"/>
    </source>
</evidence>
<sequence length="257" mass="28195">MSDARDAASPEQPARGFPRLRRAGLSGLLVSFGDRLTEPANRAALAFRAAIEAEDWLEVEETTSSLVSTFLRFDPLAVPHAQMEARLTRLMTARNWYAAPLPHGRRHWRIPTVWGGDLAPQLAEAAALAGLDEAAARAELSGTRVRVLTIGFAPGQPYLGELPEHWNLPRQTALNPQVPAGALVLAIRQLTLFTSANPTGWRHVGQVAFRLFRPDAENPFPLRPGDEVTFTDTPREAWERMRAADPDNAGATWEAIG</sequence>
<organism evidence="5 6">
    <name type="scientific">Meinhardsimonia xiamenensis</name>
    <dbReference type="NCBI Taxonomy" id="990712"/>
    <lineage>
        <taxon>Bacteria</taxon>
        <taxon>Pseudomonadati</taxon>
        <taxon>Pseudomonadota</taxon>
        <taxon>Alphaproteobacteria</taxon>
        <taxon>Rhodobacterales</taxon>
        <taxon>Paracoccaceae</taxon>
        <taxon>Meinhardsimonia</taxon>
    </lineage>
</organism>
<evidence type="ECO:0000256" key="1">
    <source>
        <dbReference type="ARBA" id="ARBA00022741"/>
    </source>
</evidence>
<reference evidence="6" key="1">
    <citation type="submission" date="2016-10" db="EMBL/GenBank/DDBJ databases">
        <authorList>
            <person name="Varghese N."/>
            <person name="Submissions S."/>
        </authorList>
    </citation>
    <scope>NUCLEOTIDE SEQUENCE [LARGE SCALE GENOMIC DNA]</scope>
    <source>
        <strain evidence="6">CGMCC 1.10789</strain>
    </source>
</reference>
<dbReference type="SUPFAM" id="SSF160467">
    <property type="entry name" value="PH0987 N-terminal domain-like"/>
    <property type="match status" value="1"/>
</dbReference>
<keyword evidence="2" id="KW-0378">Hydrolase</keyword>
<evidence type="ECO:0000313" key="5">
    <source>
        <dbReference type="EMBL" id="SDK13682.1"/>
    </source>
</evidence>
<dbReference type="STRING" id="990712.SAMN05216257_101709"/>
<evidence type="ECO:0000313" key="6">
    <source>
        <dbReference type="Proteomes" id="UP000199328"/>
    </source>
</evidence>
<dbReference type="InterPro" id="IPR010016">
    <property type="entry name" value="PxpB"/>
</dbReference>
<dbReference type="Gene3D" id="2.40.100.10">
    <property type="entry name" value="Cyclophilin-like"/>
    <property type="match status" value="1"/>
</dbReference>
<dbReference type="Proteomes" id="UP000199328">
    <property type="component" value="Unassembled WGS sequence"/>
</dbReference>
<dbReference type="InterPro" id="IPR003833">
    <property type="entry name" value="CT_C_D"/>
</dbReference>
<dbReference type="RefSeq" id="WP_092498146.1">
    <property type="nucleotide sequence ID" value="NZ_FNFV01000001.1"/>
</dbReference>
<feature type="domain" description="Carboxyltransferase" evidence="4">
    <location>
        <begin position="18"/>
        <end position="222"/>
    </location>
</feature>
<dbReference type="Pfam" id="PF02682">
    <property type="entry name" value="CT_C_D"/>
    <property type="match status" value="1"/>
</dbReference>
<protein>
    <submittedName>
        <fullName evidence="5">Sensor histidine kinase inhibitor, KipI family</fullName>
    </submittedName>
</protein>
<keyword evidence="3" id="KW-0067">ATP-binding</keyword>
<dbReference type="InterPro" id="IPR029000">
    <property type="entry name" value="Cyclophilin-like_dom_sf"/>
</dbReference>
<dbReference type="OrthoDB" id="9778567at2"/>
<dbReference type="SMART" id="SM00796">
    <property type="entry name" value="AHS1"/>
    <property type="match status" value="1"/>
</dbReference>
<gene>
    <name evidence="5" type="ORF">SAMN05216257_101709</name>
</gene>
<proteinExistence type="predicted"/>
<dbReference type="AlphaFoldDB" id="A0A1G8ZF10"/>
<name>A0A1G8ZF10_9RHOB</name>
<evidence type="ECO:0000259" key="4">
    <source>
        <dbReference type="SMART" id="SM00796"/>
    </source>
</evidence>
<evidence type="ECO:0000256" key="3">
    <source>
        <dbReference type="ARBA" id="ARBA00022840"/>
    </source>
</evidence>
<dbReference type="GO" id="GO:0005524">
    <property type="term" value="F:ATP binding"/>
    <property type="evidence" value="ECO:0007669"/>
    <property type="project" value="UniProtKB-KW"/>
</dbReference>
<dbReference type="SUPFAM" id="SSF50891">
    <property type="entry name" value="Cyclophilin-like"/>
    <property type="match status" value="1"/>
</dbReference>
<accession>A0A1G8ZF10</accession>
<keyword evidence="6" id="KW-1185">Reference proteome</keyword>
<dbReference type="PANTHER" id="PTHR34698">
    <property type="entry name" value="5-OXOPROLINASE SUBUNIT B"/>
    <property type="match status" value="1"/>
</dbReference>
<dbReference type="EMBL" id="FNFV01000001">
    <property type="protein sequence ID" value="SDK13682.1"/>
    <property type="molecule type" value="Genomic_DNA"/>
</dbReference>